<organism evidence="4 5">
    <name type="scientific">Schaalia odontolytica</name>
    <dbReference type="NCBI Taxonomy" id="1660"/>
    <lineage>
        <taxon>Bacteria</taxon>
        <taxon>Bacillati</taxon>
        <taxon>Actinomycetota</taxon>
        <taxon>Actinomycetes</taxon>
        <taxon>Actinomycetales</taxon>
        <taxon>Actinomycetaceae</taxon>
        <taxon>Schaalia</taxon>
    </lineage>
</organism>
<proteinExistence type="predicted"/>
<dbReference type="RefSeq" id="WP_111823972.1">
    <property type="nucleotide sequence ID" value="NZ_CP133472.1"/>
</dbReference>
<sequence>MENSPLSDQPTSEDDAAVFPGSGSRREQRSHDRELPARAATHTRGARPRVRSWMRAGALDWGIRIAVVGLVIGGFLAIYLNGVNEGWWHPWGHTPTVTTTGPTAVPTPAPTASSEPAMSGGYQIGPDGVLVRPAEYAAETYPKPELPEAAKENTERGAEAAAEHYLAVATYAWNTGDTSAIAALSDDSSGFAQSLINKIDAVYSNGWAYGDTLTVNHVLLLEPVPANGADVPPNTIGVKFGVTAVDGTRCSGQRVTIKNEEYQATISLFMTWQGDRWIETQGRAEANEH</sequence>
<feature type="domain" description="DUF6318" evidence="3">
    <location>
        <begin position="136"/>
        <end position="278"/>
    </location>
</feature>
<dbReference type="InterPro" id="IPR046281">
    <property type="entry name" value="DUF6318"/>
</dbReference>
<keyword evidence="2" id="KW-0472">Membrane</keyword>
<accession>A0A2X0U6R4</accession>
<dbReference type="Pfam" id="PF19843">
    <property type="entry name" value="DUF6318"/>
    <property type="match status" value="1"/>
</dbReference>
<evidence type="ECO:0000313" key="4">
    <source>
        <dbReference type="EMBL" id="SPT55965.1"/>
    </source>
</evidence>
<keyword evidence="2" id="KW-0812">Transmembrane</keyword>
<feature type="transmembrane region" description="Helical" evidence="2">
    <location>
        <begin position="61"/>
        <end position="80"/>
    </location>
</feature>
<keyword evidence="2" id="KW-1133">Transmembrane helix</keyword>
<dbReference type="OrthoDB" id="3254292at2"/>
<gene>
    <name evidence="4" type="ORF">NCTC9935_01483</name>
</gene>
<protein>
    <recommendedName>
        <fullName evidence="3">DUF6318 domain-containing protein</fullName>
    </recommendedName>
</protein>
<feature type="region of interest" description="Disordered" evidence="1">
    <location>
        <begin position="1"/>
        <end position="48"/>
    </location>
</feature>
<dbReference type="GeneID" id="93758966"/>
<evidence type="ECO:0000259" key="3">
    <source>
        <dbReference type="Pfam" id="PF19843"/>
    </source>
</evidence>
<feature type="compositionally biased region" description="Polar residues" evidence="1">
    <location>
        <begin position="1"/>
        <end position="10"/>
    </location>
</feature>
<name>A0A2X0U6R4_9ACTO</name>
<evidence type="ECO:0000256" key="1">
    <source>
        <dbReference type="SAM" id="MobiDB-lite"/>
    </source>
</evidence>
<evidence type="ECO:0000256" key="2">
    <source>
        <dbReference type="SAM" id="Phobius"/>
    </source>
</evidence>
<feature type="compositionally biased region" description="Basic and acidic residues" evidence="1">
    <location>
        <begin position="24"/>
        <end position="36"/>
    </location>
</feature>
<dbReference type="EMBL" id="UAPR01000005">
    <property type="protein sequence ID" value="SPT55965.1"/>
    <property type="molecule type" value="Genomic_DNA"/>
</dbReference>
<reference evidence="4 5" key="1">
    <citation type="submission" date="2018-06" db="EMBL/GenBank/DDBJ databases">
        <authorList>
            <consortium name="Pathogen Informatics"/>
            <person name="Doyle S."/>
        </authorList>
    </citation>
    <scope>NUCLEOTIDE SEQUENCE [LARGE SCALE GENOMIC DNA]</scope>
    <source>
        <strain evidence="4 5">NCTC9935</strain>
    </source>
</reference>
<dbReference type="Proteomes" id="UP000250192">
    <property type="component" value="Unassembled WGS sequence"/>
</dbReference>
<evidence type="ECO:0000313" key="5">
    <source>
        <dbReference type="Proteomes" id="UP000250192"/>
    </source>
</evidence>
<keyword evidence="5" id="KW-1185">Reference proteome</keyword>
<dbReference type="AlphaFoldDB" id="A0A2X0U6R4"/>